<protein>
    <submittedName>
        <fullName evidence="4">Aste57867_2013 protein</fullName>
    </submittedName>
</protein>
<evidence type="ECO:0000313" key="3">
    <source>
        <dbReference type="EMBL" id="KAF0717924.1"/>
    </source>
</evidence>
<feature type="transmembrane region" description="Helical" evidence="2">
    <location>
        <begin position="1521"/>
        <end position="1543"/>
    </location>
</feature>
<dbReference type="EMBL" id="VJMH01000199">
    <property type="protein sequence ID" value="KAF0717924.1"/>
    <property type="molecule type" value="Genomic_DNA"/>
</dbReference>
<evidence type="ECO:0000313" key="4">
    <source>
        <dbReference type="EMBL" id="VFT79217.1"/>
    </source>
</evidence>
<keyword evidence="2" id="KW-0812">Transmembrane</keyword>
<feature type="transmembrane region" description="Helical" evidence="2">
    <location>
        <begin position="772"/>
        <end position="793"/>
    </location>
</feature>
<feature type="transmembrane region" description="Helical" evidence="2">
    <location>
        <begin position="602"/>
        <end position="627"/>
    </location>
</feature>
<feature type="transmembrane region" description="Helical" evidence="2">
    <location>
        <begin position="1595"/>
        <end position="1613"/>
    </location>
</feature>
<keyword evidence="2" id="KW-1133">Transmembrane helix</keyword>
<feature type="transmembrane region" description="Helical" evidence="2">
    <location>
        <begin position="900"/>
        <end position="921"/>
    </location>
</feature>
<organism evidence="4 5">
    <name type="scientific">Aphanomyces stellatus</name>
    <dbReference type="NCBI Taxonomy" id="120398"/>
    <lineage>
        <taxon>Eukaryota</taxon>
        <taxon>Sar</taxon>
        <taxon>Stramenopiles</taxon>
        <taxon>Oomycota</taxon>
        <taxon>Saprolegniomycetes</taxon>
        <taxon>Saprolegniales</taxon>
        <taxon>Verrucalvaceae</taxon>
        <taxon>Aphanomyces</taxon>
    </lineage>
</organism>
<feature type="transmembrane region" description="Helical" evidence="2">
    <location>
        <begin position="659"/>
        <end position="682"/>
    </location>
</feature>
<keyword evidence="2" id="KW-0472">Membrane</keyword>
<keyword evidence="5" id="KW-1185">Reference proteome</keyword>
<feature type="compositionally biased region" description="Polar residues" evidence="1">
    <location>
        <begin position="1"/>
        <end position="18"/>
    </location>
</feature>
<dbReference type="Proteomes" id="UP000332933">
    <property type="component" value="Unassembled WGS sequence"/>
</dbReference>
<dbReference type="EMBL" id="CAADRA010000199">
    <property type="protein sequence ID" value="VFT79217.1"/>
    <property type="molecule type" value="Genomic_DNA"/>
</dbReference>
<proteinExistence type="predicted"/>
<feature type="region of interest" description="Disordered" evidence="1">
    <location>
        <begin position="1"/>
        <end position="21"/>
    </location>
</feature>
<reference evidence="4 5" key="1">
    <citation type="submission" date="2019-03" db="EMBL/GenBank/DDBJ databases">
        <authorList>
            <person name="Gaulin E."/>
            <person name="Dumas B."/>
        </authorList>
    </citation>
    <scope>NUCLEOTIDE SEQUENCE [LARGE SCALE GENOMIC DNA]</scope>
    <source>
        <strain evidence="4">CBS 568.67</strain>
    </source>
</reference>
<evidence type="ECO:0000313" key="5">
    <source>
        <dbReference type="Proteomes" id="UP000332933"/>
    </source>
</evidence>
<evidence type="ECO:0000256" key="2">
    <source>
        <dbReference type="SAM" id="Phobius"/>
    </source>
</evidence>
<gene>
    <name evidence="4" type="primary">Aste57867_2013</name>
    <name evidence="3" type="ORF">As57867_002011</name>
    <name evidence="4" type="ORF">ASTE57867_2013</name>
</gene>
<feature type="transmembrane region" description="Helical" evidence="2">
    <location>
        <begin position="1563"/>
        <end position="1583"/>
    </location>
</feature>
<feature type="transmembrane region" description="Helical" evidence="2">
    <location>
        <begin position="26"/>
        <end position="46"/>
    </location>
</feature>
<evidence type="ECO:0000256" key="1">
    <source>
        <dbReference type="SAM" id="MobiDB-lite"/>
    </source>
</evidence>
<accession>A0A485K6P2</accession>
<dbReference type="OrthoDB" id="79012at2759"/>
<reference evidence="3" key="2">
    <citation type="submission" date="2019-06" db="EMBL/GenBank/DDBJ databases">
        <title>Genomics analysis of Aphanomyces spp. identifies a new class of oomycete effector associated with host adaptation.</title>
        <authorList>
            <person name="Gaulin E."/>
        </authorList>
    </citation>
    <scope>NUCLEOTIDE SEQUENCE</scope>
    <source>
        <strain evidence="3">CBS 578.67</strain>
    </source>
</reference>
<name>A0A485K6P2_9STRA</name>
<feature type="transmembrane region" description="Helical" evidence="2">
    <location>
        <begin position="1648"/>
        <end position="1667"/>
    </location>
</feature>
<sequence>MGRVVPNTSFEKQPSRSQGRPPHPKVIAFIGFVYLLLSFACSLAYLTTLVQSLTNDFWWRDFNTTGAHTFLADVFNAHLAQGLYGDAVALNLFGDSTAKRKDYSAAVTYIAMREPAARQWMLQPFPLDVAVKTLRANSLYENVYAIVPFCWVDMGRQFELAHTITRQQRCIKSQSANAAMYLETLLRNAVENDLNQSTFGIEINQTILTPVTTLPNGQTWVTSLFAHEWLTLQDEVGYMQRHGLEYYQIQYQNRFQYGIEDKITITNALGIDQHLKISSIPYLYRGLSGWSTAYIALGLWNDMVCGIYDGLGLVRHTAAFAETPDRNWDIEYSGSVNTPGIQLVRAQLGPLLNFDTQLIRPPPSLVALVEAFQARLLTTMKLNLQFGTLFDQITPKEGTLIDVLPPSWTVAGSTMAYYGGNPVCFSFTNPRSFPQQPFSFYDGCGTQHPFSILFEPSNVLFAATAVKLAAEEILRVCHLSTSYQEICTTVLAKACVATQILENVPYSPFLAQVKQDIDDLNIAFVQMATLNNTNVLLRQPLVQSDDGWSFFGWLTLFDWVDGTREVLSLEGDVGTATLMSDRIAYAQFTANPLELPRSACAYFWYLTLYVTIVCGLVTSIIVFYGFLTQFRIGGGNLFQFNRVVGSVWMGRPILFLRGFSAILMLSTSTATFAQLNGVAFFLDSKRTWFESLIVSGESLWISYVVTDVAVPVTGDITKPYSHLSSLLAFLITLCMDRITPYYAIASIKRSCTVSSFRRGIDCVSGVIEIGSFRRVCLLLGIQVGSAFAAYSLVRIYRLRKITHISQMIGSLEVRHCQALIPSASVAYLDTSIGKNAENWHLDAAACVMSGMLPLHRYLLDLKLWVLVKTETLRSHSFRHVAIKPSSLPQKKPPVFQRRHAWLAGASLIYMVNSIGSSYAFLILTESSMANDFWWANFNTSTQIYLSNWFNQNLQTTNLWQHADLASSSHGAISTTTNQTTSLVSIAPTYASSIQNEAHSLPNVIRSLRQMDGCSLPWIMTGYCYVDFTRRWEMANTAIKQQRCANDQANGAVYLESMLRNTRWSVISSCWGTELKSGVFSSINTTTYGANWVATTLATFSSIEDELSYWQSFNILVYTTQWQNYKSLGVVEMFSIENAFGWSYPLTLKYSNSSLQLAVQTSFKMRWPFAVDLSTVASNASLVRNSPSFRYTNQTPTMALMASGYIASPLGPGFTLVQHILGPFRAITMKRVACPTSLQVLFRNVNLFALALLSGSSEIQDDFWPIYTSFTLQPTMQHWDSVAQRGGNIMCELDPTSALEEDRPFVSFSSKGLCGTDLGETLYGDTVSLVKVMLVLDSLNVTATSQRERFGPTSSKQLLTSTLGFIQAHVARVQVQSLIDLAQRVKMTIRDSVNVSYIQYILDKSGYALSAINFFSPNENDFELFAWLFMFDWVQGIREVVSFQGDQGTLTSISTSTTFVEKAVNPMEVPLNVAYSMRCFLFYITCVMLGVACVVCVYILAERGQIEAANMLSFSRVVSLVWIGRPLILLRALSAVCLLATANLQLTRPHQGLVSYFESARQPWYTIVLAAGELNWIVFIVNDVFSIITHQYTHGYSAMSFIVVWLASAIWGSIAPPAATVTINRICVAPLVDAQVECHAGTVAIGSVAQFYDLIGLVLGSCAFCYLVERFRYKYMQFNRPSNTTSYFLYAAAKHQFQTAKWDYQGVLYLDKGSAVLTGVLSMRWRDVLVVFDIKTWRTYSISIGHTGLDNPDLPLHLQSAIPLVE</sequence>
<feature type="transmembrane region" description="Helical" evidence="2">
    <location>
        <begin position="1479"/>
        <end position="1500"/>
    </location>
</feature>